<name>A0AA39QET0_9AGAR</name>
<protein>
    <recommendedName>
        <fullName evidence="3">F-box domain-containing protein</fullName>
    </recommendedName>
</protein>
<dbReference type="Proteomes" id="UP001175228">
    <property type="component" value="Unassembled WGS sequence"/>
</dbReference>
<dbReference type="AlphaFoldDB" id="A0AA39QET0"/>
<proteinExistence type="predicted"/>
<comment type="caution">
    <text evidence="1">The sequence shown here is derived from an EMBL/GenBank/DDBJ whole genome shotgun (WGS) entry which is preliminary data.</text>
</comment>
<keyword evidence="2" id="KW-1185">Reference proteome</keyword>
<evidence type="ECO:0000313" key="2">
    <source>
        <dbReference type="Proteomes" id="UP001175228"/>
    </source>
</evidence>
<gene>
    <name evidence="1" type="ORF">EDD18DRAFT_1348579</name>
</gene>
<sequence length="497" mass="55997">MLSLPHLLEDSKTYTHLTSSNDCPQDCEQEEIKHLLAAAQDTLKHIQRRPYGENEGLTIGCLERQETDRAALCNFIRRHQSVISAVRRLPPEIISEIFLHTLSWDDWNSYPEIHNTRLGPWSYSCVSRLWRAVALSLPQLWSEFNMNEVCAAECSVCPLSLLQLWLHRSGDAPLRIVGEIMGDAIVPHYVAMVRMIVSQSHRWEGFFWEYVPLRRRPPLTGNGVELAQQESEAPCVQEDVPSEIWDGAEQYPTRRPRLRRLHLGGVININPFRVLQSASSLEGFSLVLGIQSPVLPTVPLIQPNIRRADIGWKGFACIDYLTFPQLQSLIVTSFNCAKVAAFLNRSQCMLQMLHIRDPAPFDGRLTQILEATPRLKSLILQVSSDPFPNRSVTSNHRTIIEKLTVGNGQPVLLPSLTAFSCDIDGGIDLQSLLGMLGSRCTVPVEYQCQPLKTVRLCCKDQERGESYLAGLKHAFLAMRVNHGLDITICKPIPSLMP</sequence>
<accession>A0AA39QET0</accession>
<dbReference type="EMBL" id="JAUEPU010000007">
    <property type="protein sequence ID" value="KAK0501106.1"/>
    <property type="molecule type" value="Genomic_DNA"/>
</dbReference>
<organism evidence="1 2">
    <name type="scientific">Armillaria luteobubalina</name>
    <dbReference type="NCBI Taxonomy" id="153913"/>
    <lineage>
        <taxon>Eukaryota</taxon>
        <taxon>Fungi</taxon>
        <taxon>Dikarya</taxon>
        <taxon>Basidiomycota</taxon>
        <taxon>Agaricomycotina</taxon>
        <taxon>Agaricomycetes</taxon>
        <taxon>Agaricomycetidae</taxon>
        <taxon>Agaricales</taxon>
        <taxon>Marasmiineae</taxon>
        <taxon>Physalacriaceae</taxon>
        <taxon>Armillaria</taxon>
    </lineage>
</organism>
<evidence type="ECO:0008006" key="3">
    <source>
        <dbReference type="Google" id="ProtNLM"/>
    </source>
</evidence>
<reference evidence="1" key="1">
    <citation type="submission" date="2023-06" db="EMBL/GenBank/DDBJ databases">
        <authorList>
            <consortium name="Lawrence Berkeley National Laboratory"/>
            <person name="Ahrendt S."/>
            <person name="Sahu N."/>
            <person name="Indic B."/>
            <person name="Wong-Bajracharya J."/>
            <person name="Merenyi Z."/>
            <person name="Ke H.-M."/>
            <person name="Monk M."/>
            <person name="Kocsube S."/>
            <person name="Drula E."/>
            <person name="Lipzen A."/>
            <person name="Balint B."/>
            <person name="Henrissat B."/>
            <person name="Andreopoulos B."/>
            <person name="Martin F.M."/>
            <person name="Harder C.B."/>
            <person name="Rigling D."/>
            <person name="Ford K.L."/>
            <person name="Foster G.D."/>
            <person name="Pangilinan J."/>
            <person name="Papanicolaou A."/>
            <person name="Barry K."/>
            <person name="LaButti K."/>
            <person name="Viragh M."/>
            <person name="Koriabine M."/>
            <person name="Yan M."/>
            <person name="Riley R."/>
            <person name="Champramary S."/>
            <person name="Plett K.L."/>
            <person name="Tsai I.J."/>
            <person name="Slot J."/>
            <person name="Sipos G."/>
            <person name="Plett J."/>
            <person name="Nagy L.G."/>
            <person name="Grigoriev I.V."/>
        </authorList>
    </citation>
    <scope>NUCLEOTIDE SEQUENCE</scope>
    <source>
        <strain evidence="1">HWK02</strain>
    </source>
</reference>
<evidence type="ECO:0000313" key="1">
    <source>
        <dbReference type="EMBL" id="KAK0501106.1"/>
    </source>
</evidence>